<dbReference type="Pfam" id="PF00296">
    <property type="entry name" value="Bac_luciferase"/>
    <property type="match status" value="1"/>
</dbReference>
<comment type="caution">
    <text evidence="6">The sequence shown here is derived from an EMBL/GenBank/DDBJ whole genome shotgun (WGS) entry which is preliminary data.</text>
</comment>
<evidence type="ECO:0000313" key="6">
    <source>
        <dbReference type="EMBL" id="GHJ31580.1"/>
    </source>
</evidence>
<evidence type="ECO:0000259" key="5">
    <source>
        <dbReference type="Pfam" id="PF00296"/>
    </source>
</evidence>
<proteinExistence type="predicted"/>
<dbReference type="InterPro" id="IPR036661">
    <property type="entry name" value="Luciferase-like_sf"/>
</dbReference>
<evidence type="ECO:0000256" key="3">
    <source>
        <dbReference type="ARBA" id="ARBA00023002"/>
    </source>
</evidence>
<dbReference type="InterPro" id="IPR019921">
    <property type="entry name" value="Lucif-like_OxRdtase_Rv2161c"/>
</dbReference>
<keyword evidence="1" id="KW-0285">Flavoprotein</keyword>
<reference evidence="6" key="1">
    <citation type="submission" date="2024-05" db="EMBL/GenBank/DDBJ databases">
        <title>Whole genome shotgun sequence of Streptomyces hygroscopicus NBRC 113678.</title>
        <authorList>
            <person name="Komaki H."/>
            <person name="Tamura T."/>
        </authorList>
    </citation>
    <scope>NUCLEOTIDE SEQUENCE</scope>
    <source>
        <strain evidence="6">N11-34</strain>
    </source>
</reference>
<evidence type="ECO:0000256" key="4">
    <source>
        <dbReference type="ARBA" id="ARBA00023033"/>
    </source>
</evidence>
<protein>
    <submittedName>
        <fullName evidence="6">LLM class F420-dependent oxidoreductase</fullName>
    </submittedName>
</protein>
<keyword evidence="4" id="KW-0503">Monooxygenase</keyword>
<keyword evidence="2" id="KW-0288">FMN</keyword>
<dbReference type="PANTHER" id="PTHR42847">
    <property type="entry name" value="ALKANESULFONATE MONOOXYGENASE"/>
    <property type="match status" value="1"/>
</dbReference>
<dbReference type="PANTHER" id="PTHR42847:SF4">
    <property type="entry name" value="ALKANESULFONATE MONOOXYGENASE-RELATED"/>
    <property type="match status" value="1"/>
</dbReference>
<evidence type="ECO:0000256" key="2">
    <source>
        <dbReference type="ARBA" id="ARBA00022643"/>
    </source>
</evidence>
<dbReference type="NCBIfam" id="TIGR03619">
    <property type="entry name" value="F420_Rv2161c"/>
    <property type="match status" value="1"/>
</dbReference>
<keyword evidence="7" id="KW-1185">Reference proteome</keyword>
<name>A0ABQ3U7K4_STRHY</name>
<accession>A0ABQ3U7K4</accession>
<dbReference type="RefSeq" id="WP_236258665.1">
    <property type="nucleotide sequence ID" value="NZ_BNEK01000005.1"/>
</dbReference>
<dbReference type="InterPro" id="IPR011251">
    <property type="entry name" value="Luciferase-like_dom"/>
</dbReference>
<dbReference type="EMBL" id="BNEK01000005">
    <property type="protein sequence ID" value="GHJ31580.1"/>
    <property type="molecule type" value="Genomic_DNA"/>
</dbReference>
<dbReference type="Gene3D" id="3.20.20.30">
    <property type="entry name" value="Luciferase-like domain"/>
    <property type="match status" value="1"/>
</dbReference>
<feature type="domain" description="Luciferase-like" evidence="5">
    <location>
        <begin position="15"/>
        <end position="262"/>
    </location>
</feature>
<dbReference type="Proteomes" id="UP001054854">
    <property type="component" value="Unassembled WGS sequence"/>
</dbReference>
<keyword evidence="3" id="KW-0560">Oxidoreductase</keyword>
<dbReference type="SUPFAM" id="SSF51679">
    <property type="entry name" value="Bacterial luciferase-like"/>
    <property type="match status" value="1"/>
</dbReference>
<gene>
    <name evidence="6" type="ORF">TPA0910_60130</name>
</gene>
<organism evidence="6 7">
    <name type="scientific">Streptomyces hygroscopicus</name>
    <dbReference type="NCBI Taxonomy" id="1912"/>
    <lineage>
        <taxon>Bacteria</taxon>
        <taxon>Bacillati</taxon>
        <taxon>Actinomycetota</taxon>
        <taxon>Actinomycetes</taxon>
        <taxon>Kitasatosporales</taxon>
        <taxon>Streptomycetaceae</taxon>
        <taxon>Streptomyces</taxon>
        <taxon>Streptomyces violaceusniger group</taxon>
    </lineage>
</organism>
<dbReference type="InterPro" id="IPR050172">
    <property type="entry name" value="SsuD_RutA_monooxygenase"/>
</dbReference>
<evidence type="ECO:0000313" key="7">
    <source>
        <dbReference type="Proteomes" id="UP001054854"/>
    </source>
</evidence>
<sequence>MRIGFALPQFGPLAHHPEEIARFARRAEELGADSLWVGDRLIAPVDPSVGYAGTDVIPPEFRAALDPFTVLAAAAAATERVQLGTDVINAPWYPPAVLARSLTTIDLLSGGRLLVGLGTGWSPEEYQAVDVPMAERGRRLDECLDALNAWWTENPVEYRGEHWTVPASHVDLKPASRPHPPVYLAAFAPAAVRRMARRADGWLPVAVIPAKSGSPDPVAALTEQLGGVRAAVEREGRDPAAFDAILRINPGVGASVDDIATTLVRAGREAGIQHAFVDLVYLAENPGQALDLVQRVLERARVS</sequence>
<evidence type="ECO:0000256" key="1">
    <source>
        <dbReference type="ARBA" id="ARBA00022630"/>
    </source>
</evidence>